<reference evidence="1" key="1">
    <citation type="journal article" date="2018" name="Nat. Biotechnol.">
        <title>A standardized bacterial taxonomy based on genome phylogeny substantially revises the tree of life.</title>
        <authorList>
            <person name="Parks D.H."/>
            <person name="Chuvochina M."/>
            <person name="Waite D.W."/>
            <person name="Rinke C."/>
            <person name="Skarshewski A."/>
            <person name="Chaumeil P.A."/>
            <person name="Hugenholtz P."/>
        </authorList>
    </citation>
    <scope>NUCLEOTIDE SEQUENCE [LARGE SCALE GENOMIC DNA]</scope>
    <source>
        <strain evidence="1">UBA11284</strain>
    </source>
</reference>
<dbReference type="HOGENOM" id="CLU_162755_1_0_6"/>
<dbReference type="InterPro" id="IPR021313">
    <property type="entry name" value="DUF2909"/>
</dbReference>
<proteinExistence type="predicted"/>
<dbReference type="KEGG" id="hcs:FF32_14450"/>
<name>A0A060BF75_9GAMM</name>
<dbReference type="AlphaFoldDB" id="A0A060BF75"/>
<evidence type="ECO:0000313" key="1">
    <source>
        <dbReference type="EMBL" id="HCA03890.1"/>
    </source>
</evidence>
<gene>
    <name evidence="1" type="ORF">DEO68_17395</name>
</gene>
<comment type="caution">
    <text evidence="1">The sequence shown here is derived from an EMBL/GenBank/DDBJ whole genome shotgun (WGS) entry which is preliminary data.</text>
</comment>
<organism evidence="1">
    <name type="scientific">Halomonas campaniensis</name>
    <dbReference type="NCBI Taxonomy" id="213554"/>
    <lineage>
        <taxon>Bacteria</taxon>
        <taxon>Pseudomonadati</taxon>
        <taxon>Pseudomonadota</taxon>
        <taxon>Gammaproteobacteria</taxon>
        <taxon>Oceanospirillales</taxon>
        <taxon>Halomonadaceae</taxon>
        <taxon>Halomonas</taxon>
    </lineage>
</organism>
<protein>
    <submittedName>
        <fullName evidence="1">DUF2909 domain-containing protein</fullName>
    </submittedName>
</protein>
<dbReference type="EMBL" id="DOTR01000101">
    <property type="protein sequence ID" value="HCA03890.1"/>
    <property type="molecule type" value="Genomic_DNA"/>
</dbReference>
<accession>A0A060BF75</accession>
<dbReference type="RefSeq" id="WP_038483896.1">
    <property type="nucleotide sequence ID" value="NZ_JAWXXT010000001.1"/>
</dbReference>
<dbReference type="Pfam" id="PF11137">
    <property type="entry name" value="DUF2909"/>
    <property type="match status" value="1"/>
</dbReference>
<sequence length="63" mass="6796">MWLKLLIGLVFIGIVASLAAGAGFLLKDDSSSRRLLASLKWRIGLTCLLMALLVFGFWSGDLG</sequence>